<comment type="caution">
    <text evidence="2">The sequence shown here is derived from an EMBL/GenBank/DDBJ whole genome shotgun (WGS) entry which is preliminary data.</text>
</comment>
<evidence type="ECO:0000313" key="2">
    <source>
        <dbReference type="EMBL" id="KAF7764328.1"/>
    </source>
</evidence>
<reference evidence="2" key="2">
    <citation type="submission" date="2015-03" db="EMBL/GenBank/DDBJ databases">
        <title>Genome sequence of Pseudoalteromonas citrea.</title>
        <authorList>
            <person name="Xie B.-B."/>
            <person name="Rong J.-C."/>
            <person name="Qin Q.-L."/>
            <person name="Zhang Y.-Z."/>
        </authorList>
    </citation>
    <scope>NUCLEOTIDE SEQUENCE</scope>
    <source>
        <strain evidence="2">DSM 8771</strain>
    </source>
</reference>
<dbReference type="EMBL" id="AHBZ03000027">
    <property type="protein sequence ID" value="KAF7764328.1"/>
    <property type="molecule type" value="Genomic_DNA"/>
</dbReference>
<reference evidence="2" key="1">
    <citation type="journal article" date="2012" name="J. Bacteriol.">
        <title>Genome sequences of type strains of seven species of the marine bacterium Pseudoalteromonas.</title>
        <authorList>
            <person name="Xie B.B."/>
            <person name="Shu Y.L."/>
            <person name="Qin Q.L."/>
            <person name="Rong J.C."/>
            <person name="Zhang X.Y."/>
            <person name="Chen X.L."/>
            <person name="Shi M."/>
            <person name="He H.L."/>
            <person name="Zhou B.C."/>
            <person name="Zhang Y.Z."/>
        </authorList>
    </citation>
    <scope>NUCLEOTIDE SEQUENCE</scope>
    <source>
        <strain evidence="2">DSM 8771</strain>
    </source>
</reference>
<sequence length="138" mass="15549">MIITRKHAVLAVSILVASNLSYAATLEESTRICNSDVLYHDHAIGRNAWEVYCGHMSMRTYKYYKYADDSGSIRLKAYYNAYYYVDDPNKKFMAPVSSRTAQFNCSVPTNVESVVCSSLILNFPGPIIDPGPDPEKDF</sequence>
<dbReference type="Proteomes" id="UP000016487">
    <property type="component" value="Unassembled WGS sequence"/>
</dbReference>
<feature type="signal peptide" evidence="1">
    <location>
        <begin position="1"/>
        <end position="23"/>
    </location>
</feature>
<evidence type="ECO:0000256" key="1">
    <source>
        <dbReference type="SAM" id="SignalP"/>
    </source>
</evidence>
<evidence type="ECO:0000313" key="3">
    <source>
        <dbReference type="Proteomes" id="UP000016487"/>
    </source>
</evidence>
<gene>
    <name evidence="2" type="ORF">PCIT_b0300</name>
</gene>
<evidence type="ECO:0008006" key="4">
    <source>
        <dbReference type="Google" id="ProtNLM"/>
    </source>
</evidence>
<feature type="chain" id="PRO_5041994733" description="DUF3757 domain-containing protein" evidence="1">
    <location>
        <begin position="24"/>
        <end position="138"/>
    </location>
</feature>
<dbReference type="AlphaFoldDB" id="A0AAD4FPT4"/>
<dbReference type="RefSeq" id="WP_010362089.1">
    <property type="nucleotide sequence ID" value="NZ_AHBZ03000027.1"/>
</dbReference>
<name>A0AAD4FPT4_9GAMM</name>
<keyword evidence="1" id="KW-0732">Signal</keyword>
<proteinExistence type="predicted"/>
<protein>
    <recommendedName>
        <fullName evidence="4">DUF3757 domain-containing protein</fullName>
    </recommendedName>
</protein>
<organism evidence="2 3">
    <name type="scientific">Pseudoalteromonas citrea</name>
    <dbReference type="NCBI Taxonomy" id="43655"/>
    <lineage>
        <taxon>Bacteria</taxon>
        <taxon>Pseudomonadati</taxon>
        <taxon>Pseudomonadota</taxon>
        <taxon>Gammaproteobacteria</taxon>
        <taxon>Alteromonadales</taxon>
        <taxon>Pseudoalteromonadaceae</taxon>
        <taxon>Pseudoalteromonas</taxon>
    </lineage>
</organism>
<accession>A0AAD4FPT4</accession>